<dbReference type="PROSITE" id="PS51318">
    <property type="entry name" value="TAT"/>
    <property type="match status" value="1"/>
</dbReference>
<protein>
    <submittedName>
        <fullName evidence="2">Type VI secretion system protein VasD</fullName>
    </submittedName>
</protein>
<keyword evidence="3" id="KW-1185">Reference proteome</keyword>
<feature type="transmembrane region" description="Helical" evidence="1">
    <location>
        <begin position="20"/>
        <end position="43"/>
    </location>
</feature>
<proteinExistence type="predicted"/>
<keyword evidence="1" id="KW-0472">Membrane</keyword>
<gene>
    <name evidence="2" type="ORF">EDC64_113128</name>
</gene>
<dbReference type="Proteomes" id="UP000294664">
    <property type="component" value="Unassembled WGS sequence"/>
</dbReference>
<dbReference type="InterPro" id="IPR017734">
    <property type="entry name" value="T6SS_SciN"/>
</dbReference>
<dbReference type="PANTHER" id="PTHR37625">
    <property type="entry name" value="OUTER MEMBRANE LIPOPROTEIN-RELATED"/>
    <property type="match status" value="1"/>
</dbReference>
<reference evidence="2 3" key="1">
    <citation type="submission" date="2019-03" db="EMBL/GenBank/DDBJ databases">
        <title>Genomic Encyclopedia of Type Strains, Phase IV (KMG-IV): sequencing the most valuable type-strain genomes for metagenomic binning, comparative biology and taxonomic classification.</title>
        <authorList>
            <person name="Goeker M."/>
        </authorList>
    </citation>
    <scope>NUCLEOTIDE SEQUENCE [LARGE SCALE GENOMIC DNA]</scope>
    <source>
        <strain evidence="2 3">DSM 9035</strain>
    </source>
</reference>
<dbReference type="PANTHER" id="PTHR37625:SF4">
    <property type="entry name" value="OUTER MEMBRANE LIPOPROTEIN"/>
    <property type="match status" value="1"/>
</dbReference>
<dbReference type="InterPro" id="IPR006311">
    <property type="entry name" value="TAT_signal"/>
</dbReference>
<keyword evidence="1" id="KW-1133">Transmembrane helix</keyword>
<evidence type="ECO:0000313" key="3">
    <source>
        <dbReference type="Proteomes" id="UP000294664"/>
    </source>
</evidence>
<accession>A0A4R3LVK5</accession>
<organism evidence="2 3">
    <name type="scientific">Aquabacter spiritensis</name>
    <dbReference type="NCBI Taxonomy" id="933073"/>
    <lineage>
        <taxon>Bacteria</taxon>
        <taxon>Pseudomonadati</taxon>
        <taxon>Pseudomonadota</taxon>
        <taxon>Alphaproteobacteria</taxon>
        <taxon>Hyphomicrobiales</taxon>
        <taxon>Xanthobacteraceae</taxon>
        <taxon>Aquabacter</taxon>
    </lineage>
</organism>
<dbReference type="RefSeq" id="WP_132034134.1">
    <property type="nucleotide sequence ID" value="NZ_SMAI01000013.1"/>
</dbReference>
<comment type="caution">
    <text evidence="2">The sequence shown here is derived from an EMBL/GenBank/DDBJ whole genome shotgun (WGS) entry which is preliminary data.</text>
</comment>
<evidence type="ECO:0000313" key="2">
    <source>
        <dbReference type="EMBL" id="TCT02477.1"/>
    </source>
</evidence>
<dbReference type="InterPro" id="IPR038706">
    <property type="entry name" value="Type_VI_SciN-like_sf"/>
</dbReference>
<dbReference type="NCBIfam" id="TIGR03352">
    <property type="entry name" value="VI_chp_3"/>
    <property type="match status" value="1"/>
</dbReference>
<evidence type="ECO:0000256" key="1">
    <source>
        <dbReference type="SAM" id="Phobius"/>
    </source>
</evidence>
<dbReference type="OrthoDB" id="7724415at2"/>
<dbReference type="Gene3D" id="2.60.40.4150">
    <property type="entry name" value="Type VI secretion system, lipoprotein SciN"/>
    <property type="match status" value="1"/>
</dbReference>
<keyword evidence="1" id="KW-0812">Transmembrane</keyword>
<dbReference type="EMBL" id="SMAI01000013">
    <property type="protein sequence ID" value="TCT02477.1"/>
    <property type="molecule type" value="Genomic_DNA"/>
</dbReference>
<dbReference type="Pfam" id="PF12790">
    <property type="entry name" value="T6SS-SciN"/>
    <property type="match status" value="1"/>
</dbReference>
<name>A0A4R3LVK5_9HYPH</name>
<sequence>MSHPIKRTADRLRPISRRDVLRGGAAALAAGGTAALAGCGSLLPPPKQTIIGIRIISDDTINPSPAGVAAPVVVRIYALKSNVLFLQSDFQTMFSGDEAYLGSSLAFRREVLVPPNANIPFKAEVAPEAEYVAAMALFRASDQSQWRVIYDLEPSKVNDLQLNVSENLLYLQRVIVGSRPLL</sequence>
<dbReference type="AlphaFoldDB" id="A0A4R3LVK5"/>